<dbReference type="Pfam" id="PF02782">
    <property type="entry name" value="FGGY_C"/>
    <property type="match status" value="1"/>
</dbReference>
<dbReference type="Proteomes" id="UP000245624">
    <property type="component" value="Unassembled WGS sequence"/>
</dbReference>
<proteinExistence type="inferred from homology"/>
<gene>
    <name evidence="10" type="primary">rhaB</name>
    <name evidence="10" type="ORF">DLJ74_09905</name>
</gene>
<keyword evidence="5" id="KW-0067">ATP-binding</keyword>
<comment type="caution">
    <text evidence="10">The sequence shown here is derived from an EMBL/GenBank/DDBJ whole genome shotgun (WGS) entry which is preliminary data.</text>
</comment>
<comment type="similarity">
    <text evidence="1">Belongs to the FGGY kinase family.</text>
</comment>
<dbReference type="AlphaFoldDB" id="A0A317L111"/>
<feature type="domain" description="Carbohydrate kinase FGGY N-terminal" evidence="8">
    <location>
        <begin position="6"/>
        <end position="244"/>
    </location>
</feature>
<dbReference type="EMBL" id="QGTD01000008">
    <property type="protein sequence ID" value="PWU68730.1"/>
    <property type="molecule type" value="Genomic_DNA"/>
</dbReference>
<feature type="domain" description="Carbohydrate kinase FGGY C-terminal" evidence="9">
    <location>
        <begin position="253"/>
        <end position="439"/>
    </location>
</feature>
<dbReference type="InterPro" id="IPR043129">
    <property type="entry name" value="ATPase_NBD"/>
</dbReference>
<dbReference type="GO" id="GO:0005524">
    <property type="term" value="F:ATP binding"/>
    <property type="evidence" value="ECO:0007669"/>
    <property type="project" value="UniProtKB-KW"/>
</dbReference>
<dbReference type="EC" id="2.7.1.5" evidence="7"/>
<evidence type="ECO:0000256" key="2">
    <source>
        <dbReference type="ARBA" id="ARBA00022679"/>
    </source>
</evidence>
<dbReference type="InterPro" id="IPR000577">
    <property type="entry name" value="Carb_kinase_FGGY"/>
</dbReference>
<sequence>MQKCNLAVDIGASSGRVIAGYLANGKLKLDEIHRFDNGMEMKNGHLCWDIDGLYQELVIGLRKSVQKNYQPTTIGIDTWAVDFVLLDKEKNRITDFVAYRDHRTDGVMDDILKILDRRKLYQQTGIQFQPFNTIYQLYAFKKENPELMEKAKHFLMIPDYLNYLLTGTLSNEYTNATSTQLLSANSKTWNQSIAEALDIPLELFLEPKMPMQTLGYLKPELQKDIGFDVKVVLPGTHDTASAVVAVPNDESIYISSGTWSLIGVEHDTPITSEQAMRYNFTNEGGVYENIRFLKNIMGMWMIQEVKKELKDQYSFQEFVDLAYQLKAFDSIVDVNDERFLSPKSMIHSIQTFCQETNQAIPHSPAELAVCIFNSLVKSYQQAVKEIEEMTGKKYASINIIGGGSKNQYMNEQLAKATGKAVYTGPTEATAIGNLIAQMHTTGEIDSRETSKLMINRSFEIQKYLIRGEKNEYQR</sequence>
<dbReference type="InterPro" id="IPR018484">
    <property type="entry name" value="FGGY_N"/>
</dbReference>
<keyword evidence="2" id="KW-0808">Transferase</keyword>
<evidence type="ECO:0000256" key="5">
    <source>
        <dbReference type="ARBA" id="ARBA00022840"/>
    </source>
</evidence>
<dbReference type="Gene3D" id="3.30.420.40">
    <property type="match status" value="2"/>
</dbReference>
<evidence type="ECO:0000256" key="7">
    <source>
        <dbReference type="NCBIfam" id="TIGR02627"/>
    </source>
</evidence>
<dbReference type="Pfam" id="PF00370">
    <property type="entry name" value="FGGY_N"/>
    <property type="match status" value="1"/>
</dbReference>
<evidence type="ECO:0000256" key="4">
    <source>
        <dbReference type="ARBA" id="ARBA00022777"/>
    </source>
</evidence>
<dbReference type="CDD" id="cd07771">
    <property type="entry name" value="ASKHA_NBD_FGGY_RhaB-like"/>
    <property type="match status" value="1"/>
</dbReference>
<protein>
    <recommendedName>
        <fullName evidence="7">Rhamnulokinase</fullName>
        <ecNumber evidence="7">2.7.1.5</ecNumber>
    </recommendedName>
</protein>
<dbReference type="RefSeq" id="WP_109984331.1">
    <property type="nucleotide sequence ID" value="NZ_QGTD01000008.1"/>
</dbReference>
<dbReference type="GO" id="GO:0019301">
    <property type="term" value="P:rhamnose catabolic process"/>
    <property type="evidence" value="ECO:0007669"/>
    <property type="project" value="UniProtKB-UniRule"/>
</dbReference>
<keyword evidence="11" id="KW-1185">Reference proteome</keyword>
<organism evidence="10 11">
    <name type="scientific">Gracilibacillus dipsosauri</name>
    <dbReference type="NCBI Taxonomy" id="178340"/>
    <lineage>
        <taxon>Bacteria</taxon>
        <taxon>Bacillati</taxon>
        <taxon>Bacillota</taxon>
        <taxon>Bacilli</taxon>
        <taxon>Bacillales</taxon>
        <taxon>Bacillaceae</taxon>
        <taxon>Gracilibacillus</taxon>
    </lineage>
</organism>
<evidence type="ECO:0000313" key="10">
    <source>
        <dbReference type="EMBL" id="PWU68730.1"/>
    </source>
</evidence>
<evidence type="ECO:0000256" key="3">
    <source>
        <dbReference type="ARBA" id="ARBA00022741"/>
    </source>
</evidence>
<dbReference type="SUPFAM" id="SSF53067">
    <property type="entry name" value="Actin-like ATPase domain"/>
    <property type="match status" value="2"/>
</dbReference>
<accession>A0A317L111</accession>
<dbReference type="InterPro" id="IPR018485">
    <property type="entry name" value="FGGY_C"/>
</dbReference>
<keyword evidence="3" id="KW-0547">Nucleotide-binding</keyword>
<dbReference type="InterPro" id="IPR050406">
    <property type="entry name" value="FGGY_Carb_Kinase"/>
</dbReference>
<dbReference type="PANTHER" id="PTHR43095">
    <property type="entry name" value="SUGAR KINASE"/>
    <property type="match status" value="1"/>
</dbReference>
<dbReference type="InterPro" id="IPR013449">
    <property type="entry name" value="Rhamnulokinase"/>
</dbReference>
<evidence type="ECO:0000256" key="1">
    <source>
        <dbReference type="ARBA" id="ARBA00009156"/>
    </source>
</evidence>
<evidence type="ECO:0000256" key="6">
    <source>
        <dbReference type="ARBA" id="ARBA00023308"/>
    </source>
</evidence>
<evidence type="ECO:0000313" key="11">
    <source>
        <dbReference type="Proteomes" id="UP000245624"/>
    </source>
</evidence>
<dbReference type="PANTHER" id="PTHR43095:SF2">
    <property type="entry name" value="GLUCONOKINASE"/>
    <property type="match status" value="1"/>
</dbReference>
<dbReference type="NCBIfam" id="TIGR02627">
    <property type="entry name" value="rhamnulo_kin"/>
    <property type="match status" value="1"/>
</dbReference>
<reference evidence="10 11" key="1">
    <citation type="submission" date="2018-05" db="EMBL/GenBank/DDBJ databases">
        <title>Genomic analysis of Gracilibacillus dipsosauri DD1 reveals novel features of a salt-tolerant amylase.</title>
        <authorList>
            <person name="Deutch C.E."/>
            <person name="Yang S."/>
        </authorList>
    </citation>
    <scope>NUCLEOTIDE SEQUENCE [LARGE SCALE GENOMIC DNA]</scope>
    <source>
        <strain evidence="10 11">DD1</strain>
    </source>
</reference>
<evidence type="ECO:0000259" key="8">
    <source>
        <dbReference type="Pfam" id="PF00370"/>
    </source>
</evidence>
<dbReference type="OrthoDB" id="9761504at2"/>
<evidence type="ECO:0000259" key="9">
    <source>
        <dbReference type="Pfam" id="PF02782"/>
    </source>
</evidence>
<name>A0A317L111_9BACI</name>
<keyword evidence="6" id="KW-0684">Rhamnose metabolism</keyword>
<keyword evidence="4 10" id="KW-0418">Kinase</keyword>
<dbReference type="GO" id="GO:0008993">
    <property type="term" value="F:rhamnulokinase activity"/>
    <property type="evidence" value="ECO:0007669"/>
    <property type="project" value="UniProtKB-UniRule"/>
</dbReference>
<dbReference type="PIRSF" id="PIRSF000538">
    <property type="entry name" value="GlpK"/>
    <property type="match status" value="1"/>
</dbReference>